<gene>
    <name evidence="3" type="ORF">JYU34_000492</name>
</gene>
<evidence type="ECO:0000256" key="1">
    <source>
        <dbReference type="SAM" id="Phobius"/>
    </source>
</evidence>
<protein>
    <recommendedName>
        <fullName evidence="5">Right handed beta helix domain-containing protein</fullName>
    </recommendedName>
</protein>
<dbReference type="SUPFAM" id="SSF51126">
    <property type="entry name" value="Pectin lyase-like"/>
    <property type="match status" value="1"/>
</dbReference>
<evidence type="ECO:0008006" key="5">
    <source>
        <dbReference type="Google" id="ProtNLM"/>
    </source>
</evidence>
<feature type="chain" id="PRO_5046537962" description="Right handed beta helix domain-containing protein" evidence="2">
    <location>
        <begin position="19"/>
        <end position="439"/>
    </location>
</feature>
<keyword evidence="1" id="KW-1133">Transmembrane helix</keyword>
<keyword evidence="2" id="KW-0732">Signal</keyword>
<feature type="signal peptide" evidence="2">
    <location>
        <begin position="1"/>
        <end position="18"/>
    </location>
</feature>
<evidence type="ECO:0000313" key="4">
    <source>
        <dbReference type="Proteomes" id="UP000823941"/>
    </source>
</evidence>
<evidence type="ECO:0000256" key="2">
    <source>
        <dbReference type="SAM" id="SignalP"/>
    </source>
</evidence>
<keyword evidence="4" id="KW-1185">Reference proteome</keyword>
<comment type="caution">
    <text evidence="3">The sequence shown here is derived from an EMBL/GenBank/DDBJ whole genome shotgun (WGS) entry which is preliminary data.</text>
</comment>
<reference evidence="3 4" key="1">
    <citation type="submission" date="2021-06" db="EMBL/GenBank/DDBJ databases">
        <title>A haploid diamondback moth (Plutella xylostella L.) genome assembly resolves 31 chromosomes and identifies a diamide resistance mutation.</title>
        <authorList>
            <person name="Ward C.M."/>
            <person name="Perry K.D."/>
            <person name="Baker G."/>
            <person name="Powis K."/>
            <person name="Heckel D.G."/>
            <person name="Baxter S.W."/>
        </authorList>
    </citation>
    <scope>NUCLEOTIDE SEQUENCE [LARGE SCALE GENOMIC DNA]</scope>
    <source>
        <strain evidence="3 4">LV</strain>
        <tissue evidence="3">Single pupa</tissue>
    </source>
</reference>
<dbReference type="Gene3D" id="3.80.10.10">
    <property type="entry name" value="Ribonuclease Inhibitor"/>
    <property type="match status" value="1"/>
</dbReference>
<accession>A0ABQ7R7U4</accession>
<keyword evidence="1" id="KW-0812">Transmembrane</keyword>
<sequence>MRWSEWWAVALVLGGCAAQPAPTVCHDESCRCDSFTRVICNCTQNYDEVTLRPDGAYRVPSTATAIIISGCARVYFLADTARALPQLRVVRLEHVRHVYLAERALAAPAPPAPDPRAAPGLRLTIHNCTVNEIASHAVKGRIDDISITGSRIHVIKPFAFSSLIGVNSIELADNMFDNIETQAFKKFTTENFILRGGSIRTLPSRFLSDVEVTNLFRMDGVTVQQLSSVAFLVNGPKRVVIESNVIEALEGDGFHISTRGPITFRNNTVASMHKGAFLGISVEAQVTSTFGVQELVLDNNTVSDLSPASLAYNGSGVSLRVDGLNLAAECSCGLAARWREVTARHGGALACWYQLQGHYVSLPTYVDSRCGAFKQNFWIFIIVGVVLAVLVAVVVVFIIVRRENEKKKKVQIVLPDGKTYRETEFHIVVERAELLNTDL</sequence>
<dbReference type="EMBL" id="JAHIBW010000001">
    <property type="protein sequence ID" value="KAG7313377.1"/>
    <property type="molecule type" value="Genomic_DNA"/>
</dbReference>
<dbReference type="InterPro" id="IPR032675">
    <property type="entry name" value="LRR_dom_sf"/>
</dbReference>
<evidence type="ECO:0000313" key="3">
    <source>
        <dbReference type="EMBL" id="KAG7313377.1"/>
    </source>
</evidence>
<name>A0ABQ7R7U4_PLUXY</name>
<keyword evidence="1" id="KW-0472">Membrane</keyword>
<proteinExistence type="predicted"/>
<feature type="transmembrane region" description="Helical" evidence="1">
    <location>
        <begin position="377"/>
        <end position="400"/>
    </location>
</feature>
<dbReference type="InterPro" id="IPR011050">
    <property type="entry name" value="Pectin_lyase_fold/virulence"/>
</dbReference>
<dbReference type="PROSITE" id="PS51257">
    <property type="entry name" value="PROKAR_LIPOPROTEIN"/>
    <property type="match status" value="1"/>
</dbReference>
<organism evidence="3 4">
    <name type="scientific">Plutella xylostella</name>
    <name type="common">Diamondback moth</name>
    <name type="synonym">Plutella maculipennis</name>
    <dbReference type="NCBI Taxonomy" id="51655"/>
    <lineage>
        <taxon>Eukaryota</taxon>
        <taxon>Metazoa</taxon>
        <taxon>Ecdysozoa</taxon>
        <taxon>Arthropoda</taxon>
        <taxon>Hexapoda</taxon>
        <taxon>Insecta</taxon>
        <taxon>Pterygota</taxon>
        <taxon>Neoptera</taxon>
        <taxon>Endopterygota</taxon>
        <taxon>Lepidoptera</taxon>
        <taxon>Glossata</taxon>
        <taxon>Ditrysia</taxon>
        <taxon>Yponomeutoidea</taxon>
        <taxon>Plutellidae</taxon>
        <taxon>Plutella</taxon>
    </lineage>
</organism>
<dbReference type="Proteomes" id="UP000823941">
    <property type="component" value="Chromosome 1"/>
</dbReference>